<evidence type="ECO:0000313" key="8">
    <source>
        <dbReference type="Proteomes" id="UP000830055"/>
    </source>
</evidence>
<organism evidence="7 8">
    <name type="scientific">Desulfofustis limnaeus</name>
    <dbReference type="NCBI Taxonomy" id="2740163"/>
    <lineage>
        <taxon>Bacteria</taxon>
        <taxon>Pseudomonadati</taxon>
        <taxon>Thermodesulfobacteriota</taxon>
        <taxon>Desulfobulbia</taxon>
        <taxon>Desulfobulbales</taxon>
        <taxon>Desulfocapsaceae</taxon>
        <taxon>Desulfofustis</taxon>
    </lineage>
</organism>
<keyword evidence="5" id="KW-0521">NADP</keyword>
<comment type="catalytic activity">
    <reaction evidence="5">
        <text>GDP-alpha-D-mannose = GDP-4-dehydro-alpha-D-rhamnose + H2O</text>
        <dbReference type="Rhea" id="RHEA:23820"/>
        <dbReference type="ChEBI" id="CHEBI:15377"/>
        <dbReference type="ChEBI" id="CHEBI:57527"/>
        <dbReference type="ChEBI" id="CHEBI:57964"/>
        <dbReference type="EC" id="4.2.1.47"/>
    </reaction>
</comment>
<feature type="domain" description="NAD(P)-binding" evidence="6">
    <location>
        <begin position="7"/>
        <end position="348"/>
    </location>
</feature>
<dbReference type="HAMAP" id="MF_00955">
    <property type="entry name" value="GDP_Man_dehydratase"/>
    <property type="match status" value="1"/>
</dbReference>
<dbReference type="Gene3D" id="3.40.50.720">
    <property type="entry name" value="NAD(P)-binding Rossmann-like Domain"/>
    <property type="match status" value="1"/>
</dbReference>
<comment type="similarity">
    <text evidence="2 5">Belongs to the NAD(P)-dependent epimerase/dehydratase family. GDP-mannose 4,6-dehydratase subfamily.</text>
</comment>
<evidence type="ECO:0000256" key="5">
    <source>
        <dbReference type="HAMAP-Rule" id="MF_00955"/>
    </source>
</evidence>
<evidence type="ECO:0000259" key="6">
    <source>
        <dbReference type="Pfam" id="PF16363"/>
    </source>
</evidence>
<dbReference type="NCBIfam" id="TIGR01472">
    <property type="entry name" value="gmd"/>
    <property type="match status" value="1"/>
</dbReference>
<dbReference type="EC" id="4.2.1.47" evidence="3 5"/>
<dbReference type="SUPFAM" id="SSF51735">
    <property type="entry name" value="NAD(P)-binding Rossmann-fold domains"/>
    <property type="match status" value="1"/>
</dbReference>
<dbReference type="EMBL" id="AP025516">
    <property type="protein sequence ID" value="BDD86749.1"/>
    <property type="molecule type" value="Genomic_DNA"/>
</dbReference>
<keyword evidence="4 5" id="KW-0456">Lyase</keyword>
<reference evidence="7 8" key="1">
    <citation type="submission" date="2022-01" db="EMBL/GenBank/DDBJ databases">
        <title>Desulfofustis limnae sp. nov., a novel mesophilic sulfate-reducing bacterium isolated from marsh soil.</title>
        <authorList>
            <person name="Watanabe M."/>
            <person name="Takahashi A."/>
            <person name="Kojima H."/>
            <person name="Fukui M."/>
        </authorList>
    </citation>
    <scope>NUCLEOTIDE SEQUENCE [LARGE SCALE GENOMIC DNA]</scope>
    <source>
        <strain evidence="7 8">PPLL</strain>
    </source>
</reference>
<proteinExistence type="inferred from homology"/>
<dbReference type="InterPro" id="IPR006368">
    <property type="entry name" value="GDP_Man_deHydtase"/>
</dbReference>
<dbReference type="Gene3D" id="3.90.25.10">
    <property type="entry name" value="UDP-galactose 4-epimerase, domain 1"/>
    <property type="match status" value="1"/>
</dbReference>
<evidence type="ECO:0000256" key="3">
    <source>
        <dbReference type="ARBA" id="ARBA00011989"/>
    </source>
</evidence>
<accession>A0ABM7W752</accession>
<evidence type="ECO:0000313" key="7">
    <source>
        <dbReference type="EMBL" id="BDD86749.1"/>
    </source>
</evidence>
<dbReference type="InterPro" id="IPR036291">
    <property type="entry name" value="NAD(P)-bd_dom_sf"/>
</dbReference>
<comment type="caution">
    <text evidence="5">Lacks conserved residue(s) required for the propagation of feature annotation.</text>
</comment>
<dbReference type="Pfam" id="PF16363">
    <property type="entry name" value="GDP_Man_Dehyd"/>
    <property type="match status" value="1"/>
</dbReference>
<evidence type="ECO:0000256" key="1">
    <source>
        <dbReference type="ARBA" id="ARBA00001937"/>
    </source>
</evidence>
<gene>
    <name evidence="5 7" type="primary">gmd</name>
    <name evidence="7" type="ORF">DPPLL_11140</name>
</gene>
<dbReference type="PANTHER" id="PTHR43715:SF1">
    <property type="entry name" value="GDP-MANNOSE 4,6 DEHYDRATASE"/>
    <property type="match status" value="1"/>
</dbReference>
<dbReference type="Proteomes" id="UP000830055">
    <property type="component" value="Chromosome"/>
</dbReference>
<sequence length="374" mass="42586">MEKKKALITGVTGQDGSYLVEFLLQKGYEVHGIKRRTSLFNTDRIDHIYQGPHEANRRFILHHGDLTDSSSLIHIIEKVRPDELYNLAAQSHVAVSFEEPEYTANSDALGTLRLLEAIRILGLNTKTRFYQASTSELYGLVQEVPQTERTPFYPRSPYAVAKLYSYWIVVNYREAYGMYACNGILFNHESPRRGETFVTRKITRGLARIVLGLHDCLYLGNLNALRDWGHARDYVEMQWLMLQQERPEDFVIATGEQHSVRRFVDRAAAELGVTIAWQGTGKDEVGIVAAVDGSVAQASCVPGQVIVRVDPRYFRPTEVETLLGDPAKAQEKLGWRPRTSFDELVAEMVHADLEEARRDQLCQVKGFQTFNRHE</sequence>
<dbReference type="RefSeq" id="WP_284153821.1">
    <property type="nucleotide sequence ID" value="NZ_AP025516.1"/>
</dbReference>
<name>A0ABM7W752_9BACT</name>
<protein>
    <recommendedName>
        <fullName evidence="3 5">GDP-mannose 4,6-dehydratase</fullName>
        <ecNumber evidence="3 5">4.2.1.47</ecNumber>
    </recommendedName>
    <alternativeName>
        <fullName evidence="5">GDP-D-mannose dehydratase</fullName>
    </alternativeName>
</protein>
<dbReference type="InterPro" id="IPR016040">
    <property type="entry name" value="NAD(P)-bd_dom"/>
</dbReference>
<evidence type="ECO:0000256" key="4">
    <source>
        <dbReference type="ARBA" id="ARBA00023239"/>
    </source>
</evidence>
<dbReference type="PANTHER" id="PTHR43715">
    <property type="entry name" value="GDP-MANNOSE 4,6-DEHYDRATASE"/>
    <property type="match status" value="1"/>
</dbReference>
<evidence type="ECO:0000256" key="2">
    <source>
        <dbReference type="ARBA" id="ARBA00009263"/>
    </source>
</evidence>
<dbReference type="CDD" id="cd05260">
    <property type="entry name" value="GDP_MD_SDR_e"/>
    <property type="match status" value="1"/>
</dbReference>
<comment type="function">
    <text evidence="5">Catalyzes the conversion of GDP-D-mannose to GDP-4-dehydro-6-deoxy-D-mannose.</text>
</comment>
<keyword evidence="8" id="KW-1185">Reference proteome</keyword>
<comment type="cofactor">
    <cofactor evidence="1 5">
        <name>NADP(+)</name>
        <dbReference type="ChEBI" id="CHEBI:58349"/>
    </cofactor>
</comment>